<gene>
    <name evidence="7" type="ORF">K7J14_08610</name>
</gene>
<protein>
    <submittedName>
        <fullName evidence="7">LptF/LptG family permease</fullName>
    </submittedName>
</protein>
<dbReference type="Pfam" id="PF03739">
    <property type="entry name" value="LptF_LptG"/>
    <property type="match status" value="1"/>
</dbReference>
<evidence type="ECO:0000256" key="6">
    <source>
        <dbReference type="SAM" id="Phobius"/>
    </source>
</evidence>
<evidence type="ECO:0000256" key="2">
    <source>
        <dbReference type="ARBA" id="ARBA00022475"/>
    </source>
</evidence>
<evidence type="ECO:0000256" key="4">
    <source>
        <dbReference type="ARBA" id="ARBA00022989"/>
    </source>
</evidence>
<dbReference type="RefSeq" id="WP_230755286.1">
    <property type="nucleotide sequence ID" value="NZ_JAINWA010000003.1"/>
</dbReference>
<dbReference type="AlphaFoldDB" id="A0AAE3JIW2"/>
<proteinExistence type="predicted"/>
<dbReference type="EMBL" id="JAINWA010000003">
    <property type="protein sequence ID" value="MCD1654763.1"/>
    <property type="molecule type" value="Genomic_DNA"/>
</dbReference>
<evidence type="ECO:0000256" key="5">
    <source>
        <dbReference type="ARBA" id="ARBA00023136"/>
    </source>
</evidence>
<keyword evidence="8" id="KW-1185">Reference proteome</keyword>
<keyword evidence="2" id="KW-1003">Cell membrane</keyword>
<keyword evidence="4 6" id="KW-1133">Transmembrane helix</keyword>
<evidence type="ECO:0000313" key="8">
    <source>
        <dbReference type="Proteomes" id="UP001198163"/>
    </source>
</evidence>
<keyword evidence="5 6" id="KW-0472">Membrane</keyword>
<keyword evidence="3 6" id="KW-0812">Transmembrane</keyword>
<dbReference type="InterPro" id="IPR005495">
    <property type="entry name" value="LptG/LptF_permease"/>
</dbReference>
<feature type="transmembrane region" description="Helical" evidence="6">
    <location>
        <begin position="347"/>
        <end position="367"/>
    </location>
</feature>
<dbReference type="GO" id="GO:0043190">
    <property type="term" value="C:ATP-binding cassette (ABC) transporter complex"/>
    <property type="evidence" value="ECO:0007669"/>
    <property type="project" value="TreeGrafter"/>
</dbReference>
<feature type="transmembrane region" description="Helical" evidence="6">
    <location>
        <begin position="313"/>
        <end position="335"/>
    </location>
</feature>
<comment type="subcellular location">
    <subcellularLocation>
        <location evidence="1">Cell membrane</location>
        <topology evidence="1">Multi-pass membrane protein</topology>
    </subcellularLocation>
</comment>
<accession>A0AAE3JIW2</accession>
<dbReference type="GO" id="GO:0015920">
    <property type="term" value="P:lipopolysaccharide transport"/>
    <property type="evidence" value="ECO:0007669"/>
    <property type="project" value="TreeGrafter"/>
</dbReference>
<comment type="caution">
    <text evidence="7">The sequence shown here is derived from an EMBL/GenBank/DDBJ whole genome shotgun (WGS) entry which is preliminary data.</text>
</comment>
<feature type="transmembrane region" description="Helical" evidence="6">
    <location>
        <begin position="100"/>
        <end position="118"/>
    </location>
</feature>
<evidence type="ECO:0000256" key="3">
    <source>
        <dbReference type="ARBA" id="ARBA00022692"/>
    </source>
</evidence>
<feature type="transmembrane region" description="Helical" evidence="6">
    <location>
        <begin position="55"/>
        <end position="79"/>
    </location>
</feature>
<organism evidence="7 8">
    <name type="scientific">Teretinema zuelzerae</name>
    <dbReference type="NCBI Taxonomy" id="156"/>
    <lineage>
        <taxon>Bacteria</taxon>
        <taxon>Pseudomonadati</taxon>
        <taxon>Spirochaetota</taxon>
        <taxon>Spirochaetia</taxon>
        <taxon>Spirochaetales</taxon>
        <taxon>Treponemataceae</taxon>
        <taxon>Teretinema</taxon>
    </lineage>
</organism>
<evidence type="ECO:0000313" key="7">
    <source>
        <dbReference type="EMBL" id="MCD1654763.1"/>
    </source>
</evidence>
<name>A0AAE3JIW2_9SPIR</name>
<dbReference type="PANTHER" id="PTHR33529:SF6">
    <property type="entry name" value="YJGP_YJGQ FAMILY PERMEASE"/>
    <property type="match status" value="1"/>
</dbReference>
<feature type="transmembrane region" description="Helical" evidence="6">
    <location>
        <begin position="15"/>
        <end position="35"/>
    </location>
</feature>
<reference evidence="7" key="1">
    <citation type="submission" date="2021-08" db="EMBL/GenBank/DDBJ databases">
        <title>Comparative analyses of Brucepasteria parasyntrophica and Teretinema zuelzerae.</title>
        <authorList>
            <person name="Song Y."/>
            <person name="Brune A."/>
        </authorList>
    </citation>
    <scope>NUCLEOTIDE SEQUENCE</scope>
    <source>
        <strain evidence="7">DSM 1903</strain>
    </source>
</reference>
<dbReference type="PANTHER" id="PTHR33529">
    <property type="entry name" value="SLR0882 PROTEIN-RELATED"/>
    <property type="match status" value="1"/>
</dbReference>
<sequence length="368" mass="40647">MKAYTLFRYIAREMLLYFFVCFLFFFLVFFVNQILLMAEDILSKKAPVRDVASLIIFSLPAIIATSAPFAALVGTLMALGRLVSDREILSINALGIPVRFVLMPVLAVGILVSIGSFFTNDILLPAGTIRFNRLYRKIITSTPALELESNSIKRNQNAIIVSGTIKDGVMDSLLVIDSTDSGNKRIIAAPSAEIVQSSDAAVLMTLDMADAKIISFDRKNRTDYDVLNASGLSYNVLSKNILPSYSGKVTPREMSSRDLYAQLLEKKKGSDAKQINLYRMEFHKKFSIPFGAFFFVVLAFPLGMFAKTNGQSVGFIFGLIIAVLYWALLIGGQTLSVRLGFDGFVMMWLPNALVFATGAILGGRYLIR</sequence>
<evidence type="ECO:0000256" key="1">
    <source>
        <dbReference type="ARBA" id="ARBA00004651"/>
    </source>
</evidence>
<dbReference type="Proteomes" id="UP001198163">
    <property type="component" value="Unassembled WGS sequence"/>
</dbReference>
<feature type="transmembrane region" description="Helical" evidence="6">
    <location>
        <begin position="286"/>
        <end position="306"/>
    </location>
</feature>